<evidence type="ECO:0000313" key="1">
    <source>
        <dbReference type="EMBL" id="MBO8431661.1"/>
    </source>
</evidence>
<dbReference type="EMBL" id="JADIND010000219">
    <property type="protein sequence ID" value="MBO8431661.1"/>
    <property type="molecule type" value="Genomic_DNA"/>
</dbReference>
<proteinExistence type="predicted"/>
<accession>A0A9D9H0B7</accession>
<evidence type="ECO:0000313" key="2">
    <source>
        <dbReference type="Proteomes" id="UP000823632"/>
    </source>
</evidence>
<name>A0A9D9H0B7_9BACT</name>
<reference evidence="1" key="2">
    <citation type="journal article" date="2021" name="PeerJ">
        <title>Extensive microbial diversity within the chicken gut microbiome revealed by metagenomics and culture.</title>
        <authorList>
            <person name="Gilroy R."/>
            <person name="Ravi A."/>
            <person name="Getino M."/>
            <person name="Pursley I."/>
            <person name="Horton D.L."/>
            <person name="Alikhan N.F."/>
            <person name="Baker D."/>
            <person name="Gharbi K."/>
            <person name="Hall N."/>
            <person name="Watson M."/>
            <person name="Adriaenssens E.M."/>
            <person name="Foster-Nyarko E."/>
            <person name="Jarju S."/>
            <person name="Secka A."/>
            <person name="Antonio M."/>
            <person name="Oren A."/>
            <person name="Chaudhuri R.R."/>
            <person name="La Ragione R."/>
            <person name="Hildebrand F."/>
            <person name="Pallen M.J."/>
        </authorList>
    </citation>
    <scope>NUCLEOTIDE SEQUENCE</scope>
    <source>
        <strain evidence="1">10192</strain>
    </source>
</reference>
<dbReference type="Proteomes" id="UP000823632">
    <property type="component" value="Unassembled WGS sequence"/>
</dbReference>
<organism evidence="1 2">
    <name type="scientific">Candidatus Scatousia excrementipullorum</name>
    <dbReference type="NCBI Taxonomy" id="2840936"/>
    <lineage>
        <taxon>Bacteria</taxon>
        <taxon>Candidatus Scatousia</taxon>
    </lineage>
</organism>
<gene>
    <name evidence="1" type="ORF">IAC76_09780</name>
</gene>
<reference evidence="1" key="1">
    <citation type="submission" date="2020-10" db="EMBL/GenBank/DDBJ databases">
        <authorList>
            <person name="Gilroy R."/>
        </authorList>
    </citation>
    <scope>NUCLEOTIDE SEQUENCE</scope>
    <source>
        <strain evidence="1">10192</strain>
    </source>
</reference>
<sequence>MDIQNRSSINFKANVSQSVMYQLQKQVKNCHSRKKCSALVKQKVENLKSWGSPDSNIVIAKDHNGKYLLGVECTVDKGLRLPWAIRNLVAKTELSQFLSLKKSNIEETEDSIKFMYKKYGLKFFKKHQDL</sequence>
<comment type="caution">
    <text evidence="1">The sequence shown here is derived from an EMBL/GenBank/DDBJ whole genome shotgun (WGS) entry which is preliminary data.</text>
</comment>
<dbReference type="AlphaFoldDB" id="A0A9D9H0B7"/>
<protein>
    <submittedName>
        <fullName evidence="1">Uncharacterized protein</fullName>
    </submittedName>
</protein>